<organism evidence="1 2">
    <name type="scientific">Panicum virgatum</name>
    <name type="common">Blackwell switchgrass</name>
    <dbReference type="NCBI Taxonomy" id="38727"/>
    <lineage>
        <taxon>Eukaryota</taxon>
        <taxon>Viridiplantae</taxon>
        <taxon>Streptophyta</taxon>
        <taxon>Embryophyta</taxon>
        <taxon>Tracheophyta</taxon>
        <taxon>Spermatophyta</taxon>
        <taxon>Magnoliopsida</taxon>
        <taxon>Liliopsida</taxon>
        <taxon>Poales</taxon>
        <taxon>Poaceae</taxon>
        <taxon>PACMAD clade</taxon>
        <taxon>Panicoideae</taxon>
        <taxon>Panicodae</taxon>
        <taxon>Paniceae</taxon>
        <taxon>Panicinae</taxon>
        <taxon>Panicum</taxon>
        <taxon>Panicum sect. Hiantes</taxon>
    </lineage>
</organism>
<name>A0A8T0SCY6_PANVG</name>
<gene>
    <name evidence="1" type="ORF">PVAP13_5KG008012</name>
</gene>
<dbReference type="AlphaFoldDB" id="A0A8T0SCY6"/>
<dbReference type="EMBL" id="CM029045">
    <property type="protein sequence ID" value="KAG2594733.1"/>
    <property type="molecule type" value="Genomic_DNA"/>
</dbReference>
<evidence type="ECO:0000313" key="1">
    <source>
        <dbReference type="EMBL" id="KAG2594733.1"/>
    </source>
</evidence>
<comment type="caution">
    <text evidence="1">The sequence shown here is derived from an EMBL/GenBank/DDBJ whole genome shotgun (WGS) entry which is preliminary data.</text>
</comment>
<keyword evidence="2" id="KW-1185">Reference proteome</keyword>
<protein>
    <submittedName>
        <fullName evidence="1">Uncharacterized protein</fullName>
    </submittedName>
</protein>
<evidence type="ECO:0000313" key="2">
    <source>
        <dbReference type="Proteomes" id="UP000823388"/>
    </source>
</evidence>
<proteinExistence type="predicted"/>
<sequence length="35" mass="4173">MLVSETYIMTLLIDGSFVCWSYQLPYMRTICLFSF</sequence>
<dbReference type="Proteomes" id="UP000823388">
    <property type="component" value="Chromosome 5K"/>
</dbReference>
<reference evidence="1" key="1">
    <citation type="submission" date="2020-05" db="EMBL/GenBank/DDBJ databases">
        <title>WGS assembly of Panicum virgatum.</title>
        <authorList>
            <person name="Lovell J.T."/>
            <person name="Jenkins J."/>
            <person name="Shu S."/>
            <person name="Juenger T.E."/>
            <person name="Schmutz J."/>
        </authorList>
    </citation>
    <scope>NUCLEOTIDE SEQUENCE</scope>
    <source>
        <strain evidence="1">AP13</strain>
    </source>
</reference>
<accession>A0A8T0SCY6</accession>